<reference evidence="1 2" key="1">
    <citation type="submission" date="2015-09" db="EMBL/GenBank/DDBJ databases">
        <authorList>
            <consortium name="Pathogen Informatics"/>
        </authorList>
    </citation>
    <scope>NUCLEOTIDE SEQUENCE [LARGE SCALE GENOMIC DNA]</scope>
    <source>
        <strain evidence="1 2">2789STDY5834856</strain>
    </source>
</reference>
<accession>A0A174JM69</accession>
<name>A0A174JM69_9CLOT</name>
<proteinExistence type="predicted"/>
<evidence type="ECO:0000313" key="2">
    <source>
        <dbReference type="Proteomes" id="UP000095594"/>
    </source>
</evidence>
<gene>
    <name evidence="1" type="ORF">ERS852471_02748</name>
</gene>
<evidence type="ECO:0000313" key="1">
    <source>
        <dbReference type="EMBL" id="CUO98275.1"/>
    </source>
</evidence>
<sequence>MMIEKLICFFRQLIIAIRRKKITCINDEKDVNIEEEIEAELNNETERDFIEVESSGKTTEVRRCEAVVILTNGVAISESFICDGTLNATDRSYLLIIIYKFNLAMGYAEVSISDFLAYTHTTNRTNVIKVIERLEKKEVIEKIKGGANDSNRFLVLKHMLIIGGSRIKYDTSNINDTSGKSIDEEIEYKDIIFKEVSEDEKLSTKYAALMIKDTCYKNIRELNGISENYTKLESIANELMKKQNG</sequence>
<protein>
    <submittedName>
        <fullName evidence="1">Uncharacterized protein</fullName>
    </submittedName>
</protein>
<dbReference type="Proteomes" id="UP000095594">
    <property type="component" value="Unassembled WGS sequence"/>
</dbReference>
<organism evidence="1 2">
    <name type="scientific">Clostridium disporicum</name>
    <dbReference type="NCBI Taxonomy" id="84024"/>
    <lineage>
        <taxon>Bacteria</taxon>
        <taxon>Bacillati</taxon>
        <taxon>Bacillota</taxon>
        <taxon>Clostridia</taxon>
        <taxon>Eubacteriales</taxon>
        <taxon>Clostridiaceae</taxon>
        <taxon>Clostridium</taxon>
    </lineage>
</organism>
<dbReference type="EMBL" id="CYZX01000021">
    <property type="protein sequence ID" value="CUO98275.1"/>
    <property type="molecule type" value="Genomic_DNA"/>
</dbReference>
<dbReference type="AlphaFoldDB" id="A0A174JM69"/>